<protein>
    <recommendedName>
        <fullName evidence="3">Mannosyl-glycoprotein endo-beta-N-acetylglucosamidase-like domain-containing protein</fullName>
    </recommendedName>
</protein>
<dbReference type="AlphaFoldDB" id="A0A833L0Z3"/>
<evidence type="ECO:0000313" key="2">
    <source>
        <dbReference type="Proteomes" id="UP000488506"/>
    </source>
</evidence>
<accession>A0A833L0Z3</accession>
<proteinExistence type="predicted"/>
<sequence length="167" mass="19661">MRKLILFASIMLMMFGFSAYSDDIRVLKLEKFLSRYPFSPLISHTNEIVYCADKFGLDYRLYVAIAGAESSFGKRYPKHNSNLTGVLNGSKKFKSIYDNIHETHKIIATGKWYKKYRRTKDIKDLVYTYKGVPPYDRYIRAVKYTLHEINSIKIFPEQTPPQYAERF</sequence>
<name>A0A833L0Z3_UNCSA</name>
<evidence type="ECO:0000313" key="1">
    <source>
        <dbReference type="EMBL" id="KAF0133974.1"/>
    </source>
</evidence>
<gene>
    <name evidence="1" type="ORF">FD145_996</name>
</gene>
<reference evidence="1 2" key="1">
    <citation type="submission" date="2019-12" db="EMBL/GenBank/DDBJ databases">
        <authorList>
            <person name="Wolfe R."/>
            <person name="Danczak R."/>
            <person name="Wilkins M."/>
        </authorList>
    </citation>
    <scope>NUCLEOTIDE SEQUENCE [LARGE SCALE GENOMIC DNA]</scope>
    <source>
        <strain evidence="1">X2_MaxBin.013</strain>
    </source>
</reference>
<organism evidence="1 2">
    <name type="scientific">Candidatus Saganbacteria bacterium</name>
    <dbReference type="NCBI Taxonomy" id="2575572"/>
    <lineage>
        <taxon>Bacteria</taxon>
        <taxon>Bacillati</taxon>
        <taxon>Saganbacteria</taxon>
    </lineage>
</organism>
<dbReference type="EMBL" id="WPAF01000015">
    <property type="protein sequence ID" value="KAF0133974.1"/>
    <property type="molecule type" value="Genomic_DNA"/>
</dbReference>
<dbReference type="Proteomes" id="UP000488506">
    <property type="component" value="Unassembled WGS sequence"/>
</dbReference>
<comment type="caution">
    <text evidence="1">The sequence shown here is derived from an EMBL/GenBank/DDBJ whole genome shotgun (WGS) entry which is preliminary data.</text>
</comment>
<evidence type="ECO:0008006" key="3">
    <source>
        <dbReference type="Google" id="ProtNLM"/>
    </source>
</evidence>